<gene>
    <name evidence="1" type="ORF">E5676_scaffold173G00060</name>
</gene>
<accession>A0A5D3DFR0</accession>
<comment type="caution">
    <text evidence="1">The sequence shown here is derived from an EMBL/GenBank/DDBJ whole genome shotgun (WGS) entry which is preliminary data.</text>
</comment>
<evidence type="ECO:0000313" key="1">
    <source>
        <dbReference type="EMBL" id="TYK22383.1"/>
    </source>
</evidence>
<dbReference type="Proteomes" id="UP000321947">
    <property type="component" value="Unassembled WGS sequence"/>
</dbReference>
<reference evidence="1 2" key="1">
    <citation type="submission" date="2019-08" db="EMBL/GenBank/DDBJ databases">
        <title>Draft genome sequences of two oriental melons (Cucumis melo L. var makuwa).</title>
        <authorList>
            <person name="Kwon S.-Y."/>
        </authorList>
    </citation>
    <scope>NUCLEOTIDE SEQUENCE [LARGE SCALE GENOMIC DNA]</scope>
    <source>
        <strain evidence="2">cv. Chang Bougi</strain>
        <tissue evidence="1">Leaf</tissue>
    </source>
</reference>
<dbReference type="AlphaFoldDB" id="A0A5D3DFR0"/>
<organism evidence="1 2">
    <name type="scientific">Cucumis melo var. makuwa</name>
    <name type="common">Oriental melon</name>
    <dbReference type="NCBI Taxonomy" id="1194695"/>
    <lineage>
        <taxon>Eukaryota</taxon>
        <taxon>Viridiplantae</taxon>
        <taxon>Streptophyta</taxon>
        <taxon>Embryophyta</taxon>
        <taxon>Tracheophyta</taxon>
        <taxon>Spermatophyta</taxon>
        <taxon>Magnoliopsida</taxon>
        <taxon>eudicotyledons</taxon>
        <taxon>Gunneridae</taxon>
        <taxon>Pentapetalae</taxon>
        <taxon>rosids</taxon>
        <taxon>fabids</taxon>
        <taxon>Cucurbitales</taxon>
        <taxon>Cucurbitaceae</taxon>
        <taxon>Benincaseae</taxon>
        <taxon>Cucumis</taxon>
    </lineage>
</organism>
<dbReference type="EMBL" id="SSTD01005073">
    <property type="protein sequence ID" value="TYK22383.1"/>
    <property type="molecule type" value="Genomic_DNA"/>
</dbReference>
<name>A0A5D3DFR0_CUCMM</name>
<protein>
    <submittedName>
        <fullName evidence="1">Uncharacterized protein</fullName>
    </submittedName>
</protein>
<sequence>MLTFEAIRAHFGGLENIADETINFLNVSEAKIQMKKNLCRFIPATIEITDDKRGNTFLTFGDISSINQPSKVRGDLFIYDSSNLWFHLNLQRNPFVPTNKKVELQIQTSLESHWKSKEDFDYREQSCQSPTVVNAVKGSLPLFTKLLSNLDGCSNSGRCKVVEDEEVQLVREEKNPVVPPVLPIEIPRTTHEFKDTAAKSFSVLNKKLRVNFADNKKLDAKPPNLFETSSKAAHQSQGFYTHFKLLQQQIVAQFYSVPLAPP</sequence>
<evidence type="ECO:0000313" key="2">
    <source>
        <dbReference type="Proteomes" id="UP000321947"/>
    </source>
</evidence>
<proteinExistence type="predicted"/>